<keyword evidence="1" id="KW-0245">EGF-like domain</keyword>
<dbReference type="Proteomes" id="UP001165082">
    <property type="component" value="Unassembled WGS sequence"/>
</dbReference>
<reference evidence="3" key="1">
    <citation type="submission" date="2022-07" db="EMBL/GenBank/DDBJ databases">
        <title>Genome analysis of Parmales, a sister group of diatoms, reveals the evolutionary specialization of diatoms from phago-mixotrophs to photoautotrophs.</title>
        <authorList>
            <person name="Ban H."/>
            <person name="Sato S."/>
            <person name="Yoshikawa S."/>
            <person name="Kazumasa Y."/>
            <person name="Nakamura Y."/>
            <person name="Ichinomiya M."/>
            <person name="Saitoh K."/>
            <person name="Sato N."/>
            <person name="Blanc-Mathieu R."/>
            <person name="Endo H."/>
            <person name="Kuwata A."/>
            <person name="Ogata H."/>
        </authorList>
    </citation>
    <scope>NUCLEOTIDE SEQUENCE</scope>
</reference>
<evidence type="ECO:0000256" key="1">
    <source>
        <dbReference type="PROSITE-ProRule" id="PRU00076"/>
    </source>
</evidence>
<dbReference type="InterPro" id="IPR000742">
    <property type="entry name" value="EGF"/>
</dbReference>
<dbReference type="SMART" id="SM00181">
    <property type="entry name" value="EGF"/>
    <property type="match status" value="4"/>
</dbReference>
<comment type="caution">
    <text evidence="3">The sequence shown here is derived from an EMBL/GenBank/DDBJ whole genome shotgun (WGS) entry which is preliminary data.</text>
</comment>
<dbReference type="PROSITE" id="PS01186">
    <property type="entry name" value="EGF_2"/>
    <property type="match status" value="4"/>
</dbReference>
<proteinExistence type="predicted"/>
<dbReference type="AlphaFoldDB" id="A0A9W6Z7M4"/>
<dbReference type="PRINTS" id="PR00011">
    <property type="entry name" value="EGFLAMININ"/>
</dbReference>
<organism evidence="3 4">
    <name type="scientific">Triparma retinervis</name>
    <dbReference type="NCBI Taxonomy" id="2557542"/>
    <lineage>
        <taxon>Eukaryota</taxon>
        <taxon>Sar</taxon>
        <taxon>Stramenopiles</taxon>
        <taxon>Ochrophyta</taxon>
        <taxon>Bolidophyceae</taxon>
        <taxon>Parmales</taxon>
        <taxon>Triparmaceae</taxon>
        <taxon>Triparma</taxon>
    </lineage>
</organism>
<gene>
    <name evidence="3" type="ORF">TrRE_jg5482</name>
</gene>
<protein>
    <recommendedName>
        <fullName evidence="2">EGF-like domain-containing protein</fullName>
    </recommendedName>
</protein>
<dbReference type="OrthoDB" id="18487at2759"/>
<keyword evidence="1" id="KW-1015">Disulfide bond</keyword>
<name>A0A9W6Z7M4_9STRA</name>
<dbReference type="InterPro" id="IPR052108">
    <property type="entry name" value="MEGF/SIB"/>
</dbReference>
<feature type="disulfide bond" evidence="1">
    <location>
        <begin position="487"/>
        <end position="496"/>
    </location>
</feature>
<accession>A0A9W6Z7M4</accession>
<dbReference type="PANTHER" id="PTHR24035">
    <property type="entry name" value="MULTIPLE EPIDERMAL GROWTH FACTOR-LIKE DOMAINS PROTEIN"/>
    <property type="match status" value="1"/>
</dbReference>
<evidence type="ECO:0000313" key="4">
    <source>
        <dbReference type="Proteomes" id="UP001165082"/>
    </source>
</evidence>
<dbReference type="EMBL" id="BRXZ01003167">
    <property type="protein sequence ID" value="GMH48884.1"/>
    <property type="molecule type" value="Genomic_DNA"/>
</dbReference>
<evidence type="ECO:0000259" key="2">
    <source>
        <dbReference type="PROSITE" id="PS50026"/>
    </source>
</evidence>
<sequence length="816" mass="88177">MHGIYNATIRRCECVTGWAGARCDEKMCPEGYDWLSPPSEHHVAHDERVECSGVGSCDRLLGVCSCKTGFTGSGCEMMTCPLGPTNSTGEVQKTCSGHGRCLTLAQMGGIWTGNDNLDFDGAVFKPRDYDLWDADQIRGCVCDPPYTGFNCSLKACPVGDDYTQPTDKYGMPNHNEVMRIECAASGGSFRFTFRGESSDEIPYNAPYGRVKRILESMTTISSISLTMSSATVCAHPLTTTTITLLDQVGEMPAAKVTPQKNMDTDGVGNDAIVRMNTKFVLNCPRMPSVRPDSHSGGGVHFKYDGETTRFVNYTATVVEIESALRNLTTFRHHSDYGHINVTAAGSATGICSSTTNVNTTIELRSQYGNLHELEVIDGMKWSNRYINFTVTSPKGTTRAKECSNRGMCNYKTGTCECFYHTTLQKDVLRRMVSSDGNKNAGTKGDCGYAKTASKKCPAGLTNIDDPLSLKPCFDNGFCDNSTHTCRCSDGYMGADCSMKKCPEGVSWFDSIQGNGHAHQTKRECSGQGTCEREGGACLCAPGFTGEACDKTECGIGIEKGCGDHGRCLPFWRLAEYKVINGENKMIAYGNADDGLNGPETWDRNMFWSCLCDGGNPEASPEGPAAMYISGMYVDKPMTLGYEGYACNKALCPHGDDPDTPGVNEIQRVDCTATSGTFTLRFRDLTSAAISYDATAATVKTELEKLGTINSVTITLVGAQACLATNGGFWVEFTGNPGDLPAIITNPVYNVTEHTKGTKEFLPCSNRGTCFTDNGPLQGLCKCDQNYMTSDGNGARGTLRDCGKYDEFGAAVGYFTT</sequence>
<feature type="disulfide bond" evidence="1">
    <location>
        <begin position="539"/>
        <end position="548"/>
    </location>
</feature>
<dbReference type="Gene3D" id="2.170.300.10">
    <property type="entry name" value="Tie2 ligand-binding domain superfamily"/>
    <property type="match status" value="2"/>
</dbReference>
<comment type="caution">
    <text evidence="1">Lacks conserved residue(s) required for the propagation of feature annotation.</text>
</comment>
<dbReference type="PANTHER" id="PTHR24035:SF109">
    <property type="entry name" value="PROTEIN DRAPER"/>
    <property type="match status" value="1"/>
</dbReference>
<feature type="domain" description="EGF-like" evidence="2">
    <location>
        <begin position="462"/>
        <end position="497"/>
    </location>
</feature>
<dbReference type="Pfam" id="PF23106">
    <property type="entry name" value="EGF_Teneurin"/>
    <property type="match status" value="1"/>
</dbReference>
<dbReference type="PROSITE" id="PS00022">
    <property type="entry name" value="EGF_1"/>
    <property type="match status" value="4"/>
</dbReference>
<dbReference type="PROSITE" id="PS50026">
    <property type="entry name" value="EGF_3"/>
    <property type="match status" value="2"/>
</dbReference>
<evidence type="ECO:0000313" key="3">
    <source>
        <dbReference type="EMBL" id="GMH48884.1"/>
    </source>
</evidence>
<feature type="domain" description="EGF-like" evidence="2">
    <location>
        <begin position="514"/>
        <end position="549"/>
    </location>
</feature>
<keyword evidence="4" id="KW-1185">Reference proteome</keyword>